<evidence type="ECO:0000256" key="5">
    <source>
        <dbReference type="ARBA" id="ARBA00023180"/>
    </source>
</evidence>
<feature type="signal peptide" evidence="6">
    <location>
        <begin position="1"/>
        <end position="20"/>
    </location>
</feature>
<dbReference type="InterPro" id="IPR029058">
    <property type="entry name" value="AB_hydrolase_fold"/>
</dbReference>
<feature type="domain" description="AB hydrolase-1" evidence="7">
    <location>
        <begin position="113"/>
        <end position="409"/>
    </location>
</feature>
<evidence type="ECO:0000256" key="3">
    <source>
        <dbReference type="ARBA" id="ARBA00022963"/>
    </source>
</evidence>
<keyword evidence="2 6" id="KW-0732">Signal</keyword>
<dbReference type="PANTHER" id="PTHR11005">
    <property type="entry name" value="LYSOSOMAL ACID LIPASE-RELATED"/>
    <property type="match status" value="1"/>
</dbReference>
<proteinExistence type="inferred from homology"/>
<evidence type="ECO:0000259" key="7">
    <source>
        <dbReference type="Pfam" id="PF00561"/>
    </source>
</evidence>
<evidence type="ECO:0000313" key="8">
    <source>
        <dbReference type="EMBL" id="CAL8136494.1"/>
    </source>
</evidence>
<dbReference type="Pfam" id="PF00561">
    <property type="entry name" value="Abhydrolase_1"/>
    <property type="match status" value="1"/>
</dbReference>
<dbReference type="Proteomes" id="UP001642540">
    <property type="component" value="Unassembled WGS sequence"/>
</dbReference>
<reference evidence="8 9" key="1">
    <citation type="submission" date="2024-08" db="EMBL/GenBank/DDBJ databases">
        <authorList>
            <person name="Cucini C."/>
            <person name="Frati F."/>
        </authorList>
    </citation>
    <scope>NUCLEOTIDE SEQUENCE [LARGE SCALE GENOMIC DNA]</scope>
</reference>
<protein>
    <recommendedName>
        <fullName evidence="7">AB hydrolase-1 domain-containing protein</fullName>
    </recommendedName>
</protein>
<dbReference type="InterPro" id="IPR025483">
    <property type="entry name" value="Lipase_euk"/>
</dbReference>
<evidence type="ECO:0000256" key="4">
    <source>
        <dbReference type="ARBA" id="ARBA00023098"/>
    </source>
</evidence>
<evidence type="ECO:0000256" key="1">
    <source>
        <dbReference type="ARBA" id="ARBA00010701"/>
    </source>
</evidence>
<keyword evidence="3" id="KW-0442">Lipid degradation</keyword>
<dbReference type="SUPFAM" id="SSF53474">
    <property type="entry name" value="alpha/beta-Hydrolases"/>
    <property type="match status" value="1"/>
</dbReference>
<dbReference type="InterPro" id="IPR000073">
    <property type="entry name" value="AB_hydrolase_1"/>
</dbReference>
<keyword evidence="9" id="KW-1185">Reference proteome</keyword>
<comment type="caution">
    <text evidence="8">The sequence shown here is derived from an EMBL/GenBank/DDBJ whole genome shotgun (WGS) entry which is preliminary data.</text>
</comment>
<evidence type="ECO:0000256" key="6">
    <source>
        <dbReference type="SAM" id="SignalP"/>
    </source>
</evidence>
<accession>A0ABP1RVC4</accession>
<name>A0ABP1RVC4_9HEXA</name>
<organism evidence="8 9">
    <name type="scientific">Orchesella dallaii</name>
    <dbReference type="NCBI Taxonomy" id="48710"/>
    <lineage>
        <taxon>Eukaryota</taxon>
        <taxon>Metazoa</taxon>
        <taxon>Ecdysozoa</taxon>
        <taxon>Arthropoda</taxon>
        <taxon>Hexapoda</taxon>
        <taxon>Collembola</taxon>
        <taxon>Entomobryomorpha</taxon>
        <taxon>Entomobryoidea</taxon>
        <taxon>Orchesellidae</taxon>
        <taxon>Orchesellinae</taxon>
        <taxon>Orchesella</taxon>
    </lineage>
</organism>
<keyword evidence="4" id="KW-0443">Lipid metabolism</keyword>
<evidence type="ECO:0000256" key="2">
    <source>
        <dbReference type="ARBA" id="ARBA00022729"/>
    </source>
</evidence>
<comment type="similarity">
    <text evidence="1">Belongs to the AB hydrolase superfamily. Lipase family.</text>
</comment>
<keyword evidence="5" id="KW-0325">Glycoprotein</keyword>
<gene>
    <name evidence="8" type="ORF">ODALV1_LOCUS26469</name>
</gene>
<dbReference type="EMBL" id="CAXLJM020000111">
    <property type="protein sequence ID" value="CAL8136494.1"/>
    <property type="molecule type" value="Genomic_DNA"/>
</dbReference>
<sequence>MMLTTLTIGGIIIGSQLVLAQRFPPSQYFRPIRACRAHQPLQTNRSTDLLACTRETFRVSNIQDLDVDKNIVQISHENGYLIDSYNVTTSDGYILTLFRISGGRKSPARRGKPSVLLLHGWGNSCEAWIALPNDKNLVFMLADAGWDVWLGNFRGSSFSLQHTILNADRNLNFWDFSFHELGLFDFPVMLDQARRVSENDKVFVIGHSQGATATLVAASEVPGINEKIHAAYLMAPAVYIGGAYDPLTTPMLPIASTPGEDLIYNLLQGRIQLRNPRLLFSSLGIQPKDICQSRTLRCKLCDLPTLTPFIFNHNQMNYTNIPRMVSKLFDYATVKSFLHQVQNARSCSFRYYDRGARENLRRYGSRQPPSYNLNRVRGPIYLFWAEQDANVTPSDIQRLVSALPSETVRAVIRVNDDTFNHEDFSVGRDANVLVYKPLIDMMTEFNDRFEAGI</sequence>
<dbReference type="PIRSF" id="PIRSF000862">
    <property type="entry name" value="Steryl_ester_lip"/>
    <property type="match status" value="1"/>
</dbReference>
<feature type="chain" id="PRO_5046889678" description="AB hydrolase-1 domain-containing protein" evidence="6">
    <location>
        <begin position="21"/>
        <end position="453"/>
    </location>
</feature>
<evidence type="ECO:0000313" key="9">
    <source>
        <dbReference type="Proteomes" id="UP001642540"/>
    </source>
</evidence>
<dbReference type="Gene3D" id="3.40.50.1820">
    <property type="entry name" value="alpha/beta hydrolase"/>
    <property type="match status" value="1"/>
</dbReference>